<dbReference type="EMBL" id="JBHFEH010000064">
    <property type="protein sequence ID" value="KAL2049419.1"/>
    <property type="molecule type" value="Genomic_DNA"/>
</dbReference>
<reference evidence="2 3" key="1">
    <citation type="submission" date="2024-09" db="EMBL/GenBank/DDBJ databases">
        <title>Rethinking Asexuality: The Enigmatic Case of Functional Sexual Genes in Lepraria (Stereocaulaceae).</title>
        <authorList>
            <person name="Doellman M."/>
            <person name="Sun Y."/>
            <person name="Barcenas-Pena A."/>
            <person name="Lumbsch H.T."/>
            <person name="Grewe F."/>
        </authorList>
    </citation>
    <scope>NUCLEOTIDE SEQUENCE [LARGE SCALE GENOMIC DNA]</scope>
    <source>
        <strain evidence="2 3">Grewe 0041</strain>
    </source>
</reference>
<sequence length="197" mass="22197">MNRLPGVKTWASQTRPLLEQSNENLQATSTVKEIHHVPRTSNKPRSRLLQLCRALGIGLLYELIYLKRHPAQKISEPQKKAIRIDRRMAIFAGSIHFIPIAATVIICYLAWAGYYIGGELTGINNEDSEKFIGLLFAAKLHELTINASLTAVIFSLFDISWQSLAAYPLGLYLRDYNFKKSAFFGPWSFGALLARDS</sequence>
<comment type="caution">
    <text evidence="2">The sequence shown here is derived from an EMBL/GenBank/DDBJ whole genome shotgun (WGS) entry which is preliminary data.</text>
</comment>
<organism evidence="2 3">
    <name type="scientific">Lepraria finkii</name>
    <dbReference type="NCBI Taxonomy" id="1340010"/>
    <lineage>
        <taxon>Eukaryota</taxon>
        <taxon>Fungi</taxon>
        <taxon>Dikarya</taxon>
        <taxon>Ascomycota</taxon>
        <taxon>Pezizomycotina</taxon>
        <taxon>Lecanoromycetes</taxon>
        <taxon>OSLEUM clade</taxon>
        <taxon>Lecanoromycetidae</taxon>
        <taxon>Lecanorales</taxon>
        <taxon>Lecanorineae</taxon>
        <taxon>Stereocaulaceae</taxon>
        <taxon>Lepraria</taxon>
    </lineage>
</organism>
<evidence type="ECO:0000313" key="2">
    <source>
        <dbReference type="EMBL" id="KAL2049419.1"/>
    </source>
</evidence>
<keyword evidence="1" id="KW-0812">Transmembrane</keyword>
<dbReference type="Proteomes" id="UP001590951">
    <property type="component" value="Unassembled WGS sequence"/>
</dbReference>
<gene>
    <name evidence="2" type="ORF">ABVK25_010323</name>
</gene>
<evidence type="ECO:0000256" key="1">
    <source>
        <dbReference type="SAM" id="Phobius"/>
    </source>
</evidence>
<feature type="transmembrane region" description="Helical" evidence="1">
    <location>
        <begin position="88"/>
        <end position="111"/>
    </location>
</feature>
<keyword evidence="3" id="KW-1185">Reference proteome</keyword>
<protein>
    <submittedName>
        <fullName evidence="2">Uncharacterized protein</fullName>
    </submittedName>
</protein>
<accession>A0ABR4AV41</accession>
<name>A0ABR4AV41_9LECA</name>
<evidence type="ECO:0000313" key="3">
    <source>
        <dbReference type="Proteomes" id="UP001590951"/>
    </source>
</evidence>
<keyword evidence="1" id="KW-1133">Transmembrane helix</keyword>
<keyword evidence="1" id="KW-0472">Membrane</keyword>
<proteinExistence type="predicted"/>